<keyword evidence="1" id="KW-0175">Coiled coil</keyword>
<organism evidence="3 4">
    <name type="scientific">Paracoccus sulfuroxidans</name>
    <dbReference type="NCBI Taxonomy" id="384678"/>
    <lineage>
        <taxon>Bacteria</taxon>
        <taxon>Pseudomonadati</taxon>
        <taxon>Pseudomonadota</taxon>
        <taxon>Alphaproteobacteria</taxon>
        <taxon>Rhodobacterales</taxon>
        <taxon>Paracoccaceae</taxon>
        <taxon>Paracoccus</taxon>
    </lineage>
</organism>
<protein>
    <submittedName>
        <fullName evidence="3">Uncharacterized protein</fullName>
    </submittedName>
</protein>
<proteinExistence type="predicted"/>
<keyword evidence="2" id="KW-0472">Membrane</keyword>
<feature type="transmembrane region" description="Helical" evidence="2">
    <location>
        <begin position="6"/>
        <end position="28"/>
    </location>
</feature>
<name>A0A562NKP6_9RHOB</name>
<evidence type="ECO:0000256" key="1">
    <source>
        <dbReference type="SAM" id="Coils"/>
    </source>
</evidence>
<keyword evidence="2" id="KW-0812">Transmembrane</keyword>
<dbReference type="Proteomes" id="UP000316225">
    <property type="component" value="Unassembled WGS sequence"/>
</dbReference>
<evidence type="ECO:0000256" key="2">
    <source>
        <dbReference type="SAM" id="Phobius"/>
    </source>
</evidence>
<evidence type="ECO:0000313" key="3">
    <source>
        <dbReference type="EMBL" id="TWI32728.1"/>
    </source>
</evidence>
<evidence type="ECO:0000313" key="4">
    <source>
        <dbReference type="Proteomes" id="UP000316225"/>
    </source>
</evidence>
<accession>A0A562NKP6</accession>
<gene>
    <name evidence="3" type="ORF">IQ24_02603</name>
</gene>
<dbReference type="AlphaFoldDB" id="A0A562NKP6"/>
<dbReference type="RefSeq" id="WP_145398512.1">
    <property type="nucleotide sequence ID" value="NZ_VLKU01000008.1"/>
</dbReference>
<sequence>MTADFFDALVATYGPPVALLIVIAWQLWRNKAAPDAGRDLFRVLDALNGKVDDLSDQIEDLQKAQQADSRQLDKIENRLTYGIPVQHWSDRTQPPR</sequence>
<reference evidence="3 4" key="1">
    <citation type="journal article" date="2015" name="Stand. Genomic Sci.">
        <title>Genomic Encyclopedia of Bacterial and Archaeal Type Strains, Phase III: the genomes of soil and plant-associated and newly described type strains.</title>
        <authorList>
            <person name="Whitman W.B."/>
            <person name="Woyke T."/>
            <person name="Klenk H.P."/>
            <person name="Zhou Y."/>
            <person name="Lilburn T.G."/>
            <person name="Beck B.J."/>
            <person name="De Vos P."/>
            <person name="Vandamme P."/>
            <person name="Eisen J.A."/>
            <person name="Garrity G."/>
            <person name="Hugenholtz P."/>
            <person name="Kyrpides N.C."/>
        </authorList>
    </citation>
    <scope>NUCLEOTIDE SEQUENCE [LARGE SCALE GENOMIC DNA]</scope>
    <source>
        <strain evidence="3 4">CGMCC 1.5364</strain>
    </source>
</reference>
<comment type="caution">
    <text evidence="3">The sequence shown here is derived from an EMBL/GenBank/DDBJ whole genome shotgun (WGS) entry which is preliminary data.</text>
</comment>
<keyword evidence="2" id="KW-1133">Transmembrane helix</keyword>
<keyword evidence="4" id="KW-1185">Reference proteome</keyword>
<dbReference type="EMBL" id="VLKU01000008">
    <property type="protein sequence ID" value="TWI32728.1"/>
    <property type="molecule type" value="Genomic_DNA"/>
</dbReference>
<feature type="coiled-coil region" evidence="1">
    <location>
        <begin position="44"/>
        <end position="78"/>
    </location>
</feature>